<evidence type="ECO:0000313" key="1">
    <source>
        <dbReference type="EMBL" id="GER91181.1"/>
    </source>
</evidence>
<comment type="caution">
    <text evidence="1">The sequence shown here is derived from an EMBL/GenBank/DDBJ whole genome shotgun (WGS) entry which is preliminary data.</text>
</comment>
<organism evidence="1 2">
    <name type="scientific">Dictyobacter vulcani</name>
    <dbReference type="NCBI Taxonomy" id="2607529"/>
    <lineage>
        <taxon>Bacteria</taxon>
        <taxon>Bacillati</taxon>
        <taxon>Chloroflexota</taxon>
        <taxon>Ktedonobacteria</taxon>
        <taxon>Ktedonobacterales</taxon>
        <taxon>Dictyobacteraceae</taxon>
        <taxon>Dictyobacter</taxon>
    </lineage>
</organism>
<evidence type="ECO:0000313" key="2">
    <source>
        <dbReference type="Proteomes" id="UP000326912"/>
    </source>
</evidence>
<reference evidence="1 2" key="1">
    <citation type="submission" date="2019-10" db="EMBL/GenBank/DDBJ databases">
        <title>Dictyobacter vulcani sp. nov., within the class Ktedonobacteria, isolated from soil of volcanic Mt. Zao.</title>
        <authorList>
            <person name="Zheng Y."/>
            <person name="Wang C.M."/>
            <person name="Sakai Y."/>
            <person name="Abe K."/>
            <person name="Yokota A."/>
            <person name="Yabe S."/>
        </authorList>
    </citation>
    <scope>NUCLEOTIDE SEQUENCE [LARGE SCALE GENOMIC DNA]</scope>
    <source>
        <strain evidence="1 2">W12</strain>
    </source>
</reference>
<dbReference type="EMBL" id="BKZW01000003">
    <property type="protein sequence ID" value="GER91181.1"/>
    <property type="molecule type" value="Genomic_DNA"/>
</dbReference>
<name>A0A5J4KXH3_9CHLR</name>
<proteinExistence type="predicted"/>
<dbReference type="AlphaFoldDB" id="A0A5J4KXH3"/>
<accession>A0A5J4KXH3</accession>
<sequence length="68" mass="7463">MVISKVVPLFLLVASVLMVDIKLIPGQLKVLWQAVSRVNERAGVFPEKVPPAVFHPQLPISEQTEDGS</sequence>
<gene>
    <name evidence="1" type="ORF">KDW_53430</name>
</gene>
<dbReference type="Proteomes" id="UP000326912">
    <property type="component" value="Unassembled WGS sequence"/>
</dbReference>
<keyword evidence="2" id="KW-1185">Reference proteome</keyword>
<protein>
    <submittedName>
        <fullName evidence="1">Uncharacterized protein</fullName>
    </submittedName>
</protein>